<dbReference type="STRING" id="1349421.OI18_02235"/>
<proteinExistence type="predicted"/>
<feature type="chain" id="PRO_5002148895" description="Transporter" evidence="1">
    <location>
        <begin position="20"/>
        <end position="281"/>
    </location>
</feature>
<protein>
    <recommendedName>
        <fullName evidence="4">Transporter</fullName>
    </recommendedName>
</protein>
<accession>A0A0C1L929</accession>
<keyword evidence="1" id="KW-0732">Signal</keyword>
<organism evidence="2 3">
    <name type="scientific">Flavihumibacter solisilvae</name>
    <dbReference type="NCBI Taxonomy" id="1349421"/>
    <lineage>
        <taxon>Bacteria</taxon>
        <taxon>Pseudomonadati</taxon>
        <taxon>Bacteroidota</taxon>
        <taxon>Chitinophagia</taxon>
        <taxon>Chitinophagales</taxon>
        <taxon>Chitinophagaceae</taxon>
        <taxon>Flavihumibacter</taxon>
    </lineage>
</organism>
<evidence type="ECO:0000313" key="2">
    <source>
        <dbReference type="EMBL" id="KIC96026.1"/>
    </source>
</evidence>
<name>A0A0C1L929_9BACT</name>
<reference evidence="2 3" key="1">
    <citation type="submission" date="2014-11" db="EMBL/GenBank/DDBJ databases">
        <title>Genome sequence of Flavihumibacter solisilvae 3-3.</title>
        <authorList>
            <person name="Zhou G."/>
            <person name="Li M."/>
            <person name="Wang G."/>
        </authorList>
    </citation>
    <scope>NUCLEOTIDE SEQUENCE [LARGE SCALE GENOMIC DNA]</scope>
    <source>
        <strain evidence="2 3">3-3</strain>
    </source>
</reference>
<evidence type="ECO:0000313" key="3">
    <source>
        <dbReference type="Proteomes" id="UP000031408"/>
    </source>
</evidence>
<dbReference type="AlphaFoldDB" id="A0A0C1L929"/>
<feature type="signal peptide" evidence="1">
    <location>
        <begin position="1"/>
        <end position="19"/>
    </location>
</feature>
<dbReference type="RefSeq" id="WP_039136774.1">
    <property type="nucleotide sequence ID" value="NZ_JSVC01000002.1"/>
</dbReference>
<sequence>MKKLMLPLALAFICLHVCAQQTDLDTILPRFLSDRGEGIPTSMFGTYIRKREIIIYPFYEYYYDRNYEYKPQEMGYGKDVDYRGKYTANEGVIFIGYGITDRLAVEFEASIISAELVKNKQDDSNMPEEIAESGLGDVEGQLRYVWKKETARKPEIFSFFEYVLPLQKDKKIIGTSDWEFKLGIGFIKGYSWGTLTVRTAVEYDGEESKVDFGEYAIEYLKRVSGLFRFAVIIEGSQDELELITDMQFHVSDHAFIRINNAFGITSKATDYAPELGVVFHF</sequence>
<dbReference type="Proteomes" id="UP000031408">
    <property type="component" value="Unassembled WGS sequence"/>
</dbReference>
<keyword evidence="3" id="KW-1185">Reference proteome</keyword>
<evidence type="ECO:0008006" key="4">
    <source>
        <dbReference type="Google" id="ProtNLM"/>
    </source>
</evidence>
<comment type="caution">
    <text evidence="2">The sequence shown here is derived from an EMBL/GenBank/DDBJ whole genome shotgun (WGS) entry which is preliminary data.</text>
</comment>
<evidence type="ECO:0000256" key="1">
    <source>
        <dbReference type="SAM" id="SignalP"/>
    </source>
</evidence>
<dbReference type="EMBL" id="JSVC01000002">
    <property type="protein sequence ID" value="KIC96026.1"/>
    <property type="molecule type" value="Genomic_DNA"/>
</dbReference>
<gene>
    <name evidence="2" type="ORF">OI18_02235</name>
</gene>